<feature type="compositionally biased region" description="Low complexity" evidence="2">
    <location>
        <begin position="1490"/>
        <end position="1502"/>
    </location>
</feature>
<feature type="compositionally biased region" description="Polar residues" evidence="2">
    <location>
        <begin position="1292"/>
        <end position="1301"/>
    </location>
</feature>
<dbReference type="GeneID" id="30907577"/>
<proteinExistence type="predicted"/>
<feature type="compositionally biased region" description="Polar residues" evidence="2">
    <location>
        <begin position="122"/>
        <end position="131"/>
    </location>
</feature>
<feature type="region of interest" description="Disordered" evidence="2">
    <location>
        <begin position="1474"/>
        <end position="1504"/>
    </location>
</feature>
<dbReference type="OrthoDB" id="197068at2759"/>
<evidence type="ECO:0000313" key="4">
    <source>
        <dbReference type="EMBL" id="ANQ06571.1"/>
    </source>
</evidence>
<keyword evidence="1" id="KW-0808">Transferase</keyword>
<reference evidence="5" key="1">
    <citation type="submission" date="2016-06" db="EMBL/GenBank/DDBJ databases">
        <title>First high quality genome sequence of Plasmodium coatneyi using continuous long reads from single molecule, real-time sequencing.</title>
        <authorList>
            <person name="Chien J.-T."/>
            <person name="Pakala S.B."/>
            <person name="Geraldo J.A."/>
            <person name="Lapp S.A."/>
            <person name="Barnwell J.W."/>
            <person name="Kissinger J.C."/>
            <person name="Galinski M.R."/>
            <person name="Humphrey J.C."/>
        </authorList>
    </citation>
    <scope>NUCLEOTIDE SEQUENCE [LARGE SCALE GENOMIC DNA]</scope>
    <source>
        <strain evidence="5">Hackeri</strain>
    </source>
</reference>
<dbReference type="Proteomes" id="UP000092716">
    <property type="component" value="Chromosome 4"/>
</dbReference>
<protein>
    <recommendedName>
        <fullName evidence="3">Enolpyruvate transferase domain-containing protein</fullName>
    </recommendedName>
</protein>
<dbReference type="Pfam" id="PF00275">
    <property type="entry name" value="EPSP_synthase"/>
    <property type="match status" value="1"/>
</dbReference>
<feature type="compositionally biased region" description="Low complexity" evidence="2">
    <location>
        <begin position="1281"/>
        <end position="1291"/>
    </location>
</feature>
<organism evidence="4 5">
    <name type="scientific">Plasmodium coatneyi</name>
    <dbReference type="NCBI Taxonomy" id="208452"/>
    <lineage>
        <taxon>Eukaryota</taxon>
        <taxon>Sar</taxon>
        <taxon>Alveolata</taxon>
        <taxon>Apicomplexa</taxon>
        <taxon>Aconoidasida</taxon>
        <taxon>Haemosporida</taxon>
        <taxon>Plasmodiidae</taxon>
        <taxon>Plasmodium</taxon>
    </lineage>
</organism>
<dbReference type="InterPro" id="IPR001986">
    <property type="entry name" value="Enolpyruvate_Tfrase_dom"/>
</dbReference>
<feature type="compositionally biased region" description="Polar residues" evidence="2">
    <location>
        <begin position="862"/>
        <end position="871"/>
    </location>
</feature>
<name>A0A1B1DUV4_9APIC</name>
<dbReference type="EMBL" id="CP016242">
    <property type="protein sequence ID" value="ANQ06571.1"/>
    <property type="molecule type" value="Genomic_DNA"/>
</dbReference>
<dbReference type="SUPFAM" id="SSF55205">
    <property type="entry name" value="EPT/RTPC-like"/>
    <property type="match status" value="2"/>
</dbReference>
<dbReference type="Gene3D" id="3.40.50.300">
    <property type="entry name" value="P-loop containing nucleotide triphosphate hydrolases"/>
    <property type="match status" value="1"/>
</dbReference>
<dbReference type="InterPro" id="IPR027417">
    <property type="entry name" value="P-loop_NTPase"/>
</dbReference>
<feature type="region of interest" description="Disordered" evidence="2">
    <location>
        <begin position="841"/>
        <end position="880"/>
    </location>
</feature>
<dbReference type="GO" id="GO:0003866">
    <property type="term" value="F:3-phosphoshikimate 1-carboxyvinyltransferase activity"/>
    <property type="evidence" value="ECO:0007669"/>
    <property type="project" value="TreeGrafter"/>
</dbReference>
<keyword evidence="5" id="KW-1185">Reference proteome</keyword>
<feature type="region of interest" description="Disordered" evidence="2">
    <location>
        <begin position="1281"/>
        <end position="1301"/>
    </location>
</feature>
<accession>A0A1B1DUV4</accession>
<evidence type="ECO:0000256" key="2">
    <source>
        <dbReference type="SAM" id="MobiDB-lite"/>
    </source>
</evidence>
<dbReference type="VEuPathDB" id="PlasmoDB:PCOAH_00008540"/>
<gene>
    <name evidence="4" type="ORF">PCOAH_00008540</name>
</gene>
<dbReference type="Pfam" id="PF01202">
    <property type="entry name" value="SKI"/>
    <property type="match status" value="1"/>
</dbReference>
<dbReference type="Gene3D" id="1.20.1090.10">
    <property type="entry name" value="Dehydroquinate synthase-like - alpha domain"/>
    <property type="match status" value="1"/>
</dbReference>
<dbReference type="PANTHER" id="PTHR21090">
    <property type="entry name" value="AROM/DEHYDROQUINATE SYNTHASE"/>
    <property type="match status" value="1"/>
</dbReference>
<feature type="domain" description="Enolpyruvate transferase" evidence="3">
    <location>
        <begin position="559"/>
        <end position="774"/>
    </location>
</feature>
<dbReference type="GO" id="GO:0009423">
    <property type="term" value="P:chorismate biosynthetic process"/>
    <property type="evidence" value="ECO:0007669"/>
    <property type="project" value="TreeGrafter"/>
</dbReference>
<dbReference type="InterPro" id="IPR031322">
    <property type="entry name" value="Shikimate/glucono_kinase"/>
</dbReference>
<dbReference type="InterPro" id="IPR036968">
    <property type="entry name" value="Enolpyruvate_Tfrase_sf"/>
</dbReference>
<evidence type="ECO:0000256" key="1">
    <source>
        <dbReference type="ARBA" id="ARBA00022679"/>
    </source>
</evidence>
<dbReference type="InterPro" id="IPR013792">
    <property type="entry name" value="RNA3'P_cycl/enolpyr_Trfase_a/b"/>
</dbReference>
<feature type="region of interest" description="Disordered" evidence="2">
    <location>
        <begin position="1390"/>
        <end position="1409"/>
    </location>
</feature>
<sequence length="2173" mass="248377">MSLLCEPDSFHLFVEDDLGSSLSSLEKERQSTSHIVILTDQATFLKERPTLLATLKFFLRHSRVDSKESLPPQEGLYSLEGNLQNCQHADSPTFNIEETRCRNGFVFPCSDDEDHLGEKSTHSSSGKSANQDGKKNSEQVRQKMTSSNRIDGKSADWMVLWEVKQGMHHLGGNDSGEVQQIFEKYEQSLVGKFVRKPHLFAHQVRNVLVIISNVQKWDDKVEVAQQLIDLLDRNATLKEAQIICFASEHILESVYHFSRVLCKGLKVHLFPSSGRALVELVADAAGSFECCHKAEQACDEAIHTNQQDAFPTDEHNTICAYSVTHVCTGLLTSLKEEDCKGIFVQALKLAILNDPKLFSHIKNTDLNQFKKRIKYFLRRLLINSCKIRRKGKKNKKIRNILQFGSTIGNVIKNAKGNPLNGVFTNEEIFLCYGIYYEMRMLYEMDVVDLILLVEVEEIMMKQKMKYKLSNNYLNYYTHEIIHHLTEGHASKRDRILLVHLTGIGEVHLDVMISVPLSVVCRVLCPMVCFPPRSMHLSMKVTEPTQKKWEPPFVYISHVGNKSEAIRVIYVSCMSRENISLRNVTPCLDVVVFVKILREMKFDINMTRKGITTTNAKDLSPRGHVLHIKGNIQRSAFLFKRFTYQRGITLNVYNCGTVCRFILPLLCLYICKQNLKAKKRKKRVLKWILLKGSKQMETTRIISPLVQVLRQTFKCVNIEYTKKENYLPICISVKEGVNLEERIFCTEYVRIDNYHSSQFVSSMLLLSAFSETDTCIGLMFKRVAHKGGGRINSGSMNRRDEREEAHIRKAAQGRIVPLPNRTVSFVLGAPSSRPLHHRMLSSLSTKSNATSAHHTKRGERTVENGTNNSPPYATTKGETTTQHFTTTSKSFIDLTIRVMKLWGVQVRMKNFCYVLKKVSRYPSYGRRRSKLASRKSLVSRVKWFICAVTGVSSFRFPRTGATKRGGEEVESVNSPVRLPIDVKGEEEEWYLSRSSSAPMYSANCTSSYEVQNDLGLLIYFIIGCLIRGENCAIDMGLHLDGVDLYPAEDAVMSGQNGQGERISHGSHGSGGACALRSPGLCRIKAVRCQTNIPNYALLNVLLLLGVDIYVEVGGSHKKSKKLYLLTSKRISIREEWIRGLLLPGGATSKRRNDPMGGRVKQAKWEVFQHVHLKMKLLSNKMHLKVVVDVENFSDDFFSLSVLFCYYLLIHPTEFFSFKIKNVRNQNIKESVRVYNSVIILKLFFQNVLCIFCDRNSVYFSHMRHHIENCLFYRVGKKGELPPGEAPSEAASPTGAQLGNSSKYVTNDKGEVYLYVDTQRDHRVIFMVTILSLLGENVLIDNTSEVEKSFPHFFHYAYRYLGLKVNYTTCGELNFYNFTKLCRYRLVSGGTEVPSGEPLSDERSPSEVSLTWSDSSVRSNIHHVSTEMENPSHGNQIKCIQDYQKRGAKNVAIKMGEEKKGKNFHGNMKIRSILKKNRGEEGTKFTNGQAEGPPSSGDGSTDSSLHLEGGYLYKELDSVDSPIGEITSAEGSTIEGEGVSIPTQDESKGQGCQEREQSMLASPGEKLPLKDTCDRITTHRRGVLPPDPNYWREYHYEELLHGNDADILHLINQVNNLNISVICGIRNVGKSYLSKRIKTSDLVIDLDEFILHGPIRFDRLTIDDFRYYEYVTFVSMLYLAYLIFAGEICHHDKGGKPLHSQQDLQGITQSMGTTGEAQAIFRENPFLTLREDVVLFYNKKVNRLYHTMKEKHFRNDREVVVQSVTIVLGGGIVEFEKSRQVMDKVKNLFLIKRPPSEIYHMCINDRVKPPLSGNLQEIINRRTILFEKVNAFHFSIPPEEDIKRCLKNANKSRNELIVSSFLNFFNYQFFVKPTMKHTYARVAITGKGLLSLRLTDFFSFDYASLDGTYEVVELVLDCWPGGSHHNEEKEKRRDLLELAIFIIRSYTDKPICVKFPKWVLDPNFYERPNGGSPRGQKKTPYGYRYRYTPTNMYKYKINLFDVDVNFFKKVKNFMPRKRENIFLIISNYRERVHKGQVTTDLYKLDKSHADLIRLTFAQATHSDRETLHLEIIRHYERRQGRLGNPPISHVRGIRRAPCYNVPADQVAHQQRYEISAYMCEVNDPLVFLYNDVSHVGCPQLGLAAEVKRERRTHPQCYMHSFYHQGVKTIISCVPR</sequence>
<feature type="region of interest" description="Disordered" evidence="2">
    <location>
        <begin position="1527"/>
        <end position="1564"/>
    </location>
</feature>
<feature type="compositionally biased region" description="Basic and acidic residues" evidence="2">
    <location>
        <begin position="132"/>
        <end position="141"/>
    </location>
</feature>
<feature type="region of interest" description="Disordered" evidence="2">
    <location>
        <begin position="116"/>
        <end position="148"/>
    </location>
</feature>
<evidence type="ECO:0000259" key="3">
    <source>
        <dbReference type="Pfam" id="PF00275"/>
    </source>
</evidence>
<dbReference type="Gene3D" id="3.65.10.10">
    <property type="entry name" value="Enolpyruvate transferase domain"/>
    <property type="match status" value="2"/>
</dbReference>
<dbReference type="RefSeq" id="XP_019913266.1">
    <property type="nucleotide sequence ID" value="XM_020057663.1"/>
</dbReference>
<dbReference type="KEGG" id="pcot:PCOAH_00008540"/>
<evidence type="ECO:0000313" key="5">
    <source>
        <dbReference type="Proteomes" id="UP000092716"/>
    </source>
</evidence>
<feature type="compositionally biased region" description="Basic and acidic residues" evidence="2">
    <location>
        <begin position="1543"/>
        <end position="1555"/>
    </location>
</feature>
<feature type="compositionally biased region" description="Polar residues" evidence="2">
    <location>
        <begin position="841"/>
        <end position="851"/>
    </location>
</feature>
<dbReference type="PANTHER" id="PTHR21090:SF5">
    <property type="entry name" value="PENTAFUNCTIONAL AROM POLYPEPTIDE"/>
    <property type="match status" value="1"/>
</dbReference>